<evidence type="ECO:0000313" key="3">
    <source>
        <dbReference type="Proteomes" id="UP001231859"/>
    </source>
</evidence>
<evidence type="ECO:0000259" key="1">
    <source>
        <dbReference type="Pfam" id="PF14581"/>
    </source>
</evidence>
<protein>
    <submittedName>
        <fullName evidence="2">Enhanced serine sensitivity protein SseB C-terminal domain-containing protein</fullName>
    </submittedName>
</protein>
<dbReference type="InterPro" id="IPR027945">
    <property type="entry name" value="SseB_C"/>
</dbReference>
<dbReference type="Pfam" id="PF14581">
    <property type="entry name" value="SseB_C"/>
    <property type="match status" value="1"/>
</dbReference>
<dbReference type="Proteomes" id="UP001231859">
    <property type="component" value="Chromosome"/>
</dbReference>
<evidence type="ECO:0000313" key="2">
    <source>
        <dbReference type="EMBL" id="WGO84414.1"/>
    </source>
</evidence>
<sequence>MAADKINQTALMTTITVPGDSAIKLSILETLPQKLISGLCHFFQQYKIIRRAFLLQAKDKTTAEEPVMLIALEISLGYEKEGEQLITQLGNIALDYLEDNQSIDFYFLQPNGTGIDHFIIHHTQPFYQRKIGGWLRNTIAVKNC</sequence>
<reference evidence="2 3" key="1">
    <citation type="submission" date="2023-04" db="EMBL/GenBank/DDBJ databases">
        <title>Genome dynamics across the evolutionary transition to endosymbiosis.</title>
        <authorList>
            <person name="Siozios S."/>
            <person name="Nadal-Jimenez P."/>
            <person name="Azagi T."/>
            <person name="Sprong H."/>
            <person name="Frost C.L."/>
            <person name="Parratt S.R."/>
            <person name="Taylor G."/>
            <person name="Brettell L."/>
            <person name="Lew K.C."/>
            <person name="Croft L."/>
            <person name="King K.C."/>
            <person name="Brockhurst M.A."/>
            <person name="Hypsa V."/>
            <person name="Novakova E."/>
            <person name="Darby A.C."/>
            <person name="Hurst G.D.D."/>
        </authorList>
    </citation>
    <scope>NUCLEOTIDE SEQUENCE [LARGE SCALE GENOMIC DNA]</scope>
    <source>
        <strain evidence="3">aApi_AU</strain>
    </source>
</reference>
<gene>
    <name evidence="2" type="ORF">QG404_05865</name>
</gene>
<feature type="domain" description="SseB protein C-terminal" evidence="1">
    <location>
        <begin position="17"/>
        <end position="129"/>
    </location>
</feature>
<keyword evidence="3" id="KW-1185">Reference proteome</keyword>
<dbReference type="RefSeq" id="WP_280939437.1">
    <property type="nucleotide sequence ID" value="NZ_CP123759.1"/>
</dbReference>
<organism evidence="2 3">
    <name type="scientific">Arsenophonus apicola</name>
    <dbReference type="NCBI Taxonomy" id="2879119"/>
    <lineage>
        <taxon>Bacteria</taxon>
        <taxon>Pseudomonadati</taxon>
        <taxon>Pseudomonadota</taxon>
        <taxon>Gammaproteobacteria</taxon>
        <taxon>Enterobacterales</taxon>
        <taxon>Morganellaceae</taxon>
        <taxon>Arsenophonus</taxon>
    </lineage>
</organism>
<accession>A0ABY8P5S8</accession>
<dbReference type="EMBL" id="CP123759">
    <property type="protein sequence ID" value="WGO84414.1"/>
    <property type="molecule type" value="Genomic_DNA"/>
</dbReference>
<name>A0ABY8P5S8_9GAMM</name>
<proteinExistence type="predicted"/>